<evidence type="ECO:0000256" key="3">
    <source>
        <dbReference type="SAM" id="MobiDB-lite"/>
    </source>
</evidence>
<dbReference type="GO" id="GO:0003774">
    <property type="term" value="F:cytoskeletal motor activity"/>
    <property type="evidence" value="ECO:0007669"/>
    <property type="project" value="InterPro"/>
</dbReference>
<evidence type="ECO:0008006" key="5">
    <source>
        <dbReference type="Google" id="ProtNLM"/>
    </source>
</evidence>
<dbReference type="InterPro" id="IPR001624">
    <property type="entry name" value="FliE"/>
</dbReference>
<dbReference type="PANTHER" id="PTHR34653:SF1">
    <property type="entry name" value="FLAGELLAR HOOK-BASAL BODY COMPLEX PROTEIN FLIE"/>
    <property type="match status" value="1"/>
</dbReference>
<gene>
    <name evidence="4" type="ORF">MNBD_PLANCTO03-1635</name>
</gene>
<dbReference type="NCBIfam" id="TIGR00205">
    <property type="entry name" value="fliE"/>
    <property type="match status" value="1"/>
</dbReference>
<dbReference type="Pfam" id="PF02049">
    <property type="entry name" value="FliE"/>
    <property type="match status" value="1"/>
</dbReference>
<dbReference type="GO" id="GO:0071973">
    <property type="term" value="P:bacterial-type flagellum-dependent cell motility"/>
    <property type="evidence" value="ECO:0007669"/>
    <property type="project" value="InterPro"/>
</dbReference>
<dbReference type="HAMAP" id="MF_00724">
    <property type="entry name" value="FliE"/>
    <property type="match status" value="1"/>
</dbReference>
<dbReference type="GO" id="GO:0005198">
    <property type="term" value="F:structural molecule activity"/>
    <property type="evidence" value="ECO:0007669"/>
    <property type="project" value="InterPro"/>
</dbReference>
<reference evidence="4" key="1">
    <citation type="submission" date="2018-06" db="EMBL/GenBank/DDBJ databases">
        <authorList>
            <person name="Zhirakovskaya E."/>
        </authorList>
    </citation>
    <scope>NUCLEOTIDE SEQUENCE</scope>
</reference>
<dbReference type="PANTHER" id="PTHR34653">
    <property type="match status" value="1"/>
</dbReference>
<evidence type="ECO:0000256" key="1">
    <source>
        <dbReference type="ARBA" id="ARBA00004117"/>
    </source>
</evidence>
<sequence>MADPVGLIGSGGVNPLQGAGAGQRKIEKADPSGPSFRDVFLDTLREADKLQQDATQAVEDLTTGRRNDPEGVILAAQKAETAFKMIQTLRNKVMQAYDEIKQMRV</sequence>
<accession>A0A3B1DWR7</accession>
<dbReference type="GO" id="GO:0009425">
    <property type="term" value="C:bacterial-type flagellum basal body"/>
    <property type="evidence" value="ECO:0007669"/>
    <property type="project" value="UniProtKB-SubCell"/>
</dbReference>
<proteinExistence type="inferred from homology"/>
<dbReference type="EMBL" id="UOGK01000414">
    <property type="protein sequence ID" value="VAX40588.1"/>
    <property type="molecule type" value="Genomic_DNA"/>
</dbReference>
<protein>
    <recommendedName>
        <fullName evidence="5">Flagellar hook-basal body complex protein FliE</fullName>
    </recommendedName>
</protein>
<dbReference type="PRINTS" id="PR01006">
    <property type="entry name" value="FLGHOOKFLIE"/>
</dbReference>
<comment type="subcellular location">
    <subcellularLocation>
        <location evidence="1">Bacterial flagellum basal body</location>
    </subcellularLocation>
</comment>
<name>A0A3B1DWR7_9ZZZZ</name>
<evidence type="ECO:0000256" key="2">
    <source>
        <dbReference type="ARBA" id="ARBA00023143"/>
    </source>
</evidence>
<evidence type="ECO:0000313" key="4">
    <source>
        <dbReference type="EMBL" id="VAX40588.1"/>
    </source>
</evidence>
<keyword evidence="2" id="KW-0975">Bacterial flagellum</keyword>
<feature type="region of interest" description="Disordered" evidence="3">
    <location>
        <begin position="1"/>
        <end position="34"/>
    </location>
</feature>
<organism evidence="4">
    <name type="scientific">hydrothermal vent metagenome</name>
    <dbReference type="NCBI Taxonomy" id="652676"/>
    <lineage>
        <taxon>unclassified sequences</taxon>
        <taxon>metagenomes</taxon>
        <taxon>ecological metagenomes</taxon>
    </lineage>
</organism>
<dbReference type="AlphaFoldDB" id="A0A3B1DWR7"/>